<feature type="region of interest" description="Disordered" evidence="5">
    <location>
        <begin position="28"/>
        <end position="67"/>
    </location>
</feature>
<dbReference type="InterPro" id="IPR013272">
    <property type="entry name" value="Vps72/YL1_C"/>
</dbReference>
<sequence length="285" mass="30763">MNPITRRGDCFSSIDSQPLILLFTSHPGYSPSSSSSYSLQPDMPSKPRNFPPPRKSHTSTPVPGETETLAEKLSYAEAPRPFKNPNGFTSKLTYRTASATTTQVRKSAKQILVLERERVGGGDGFLSADLTAARARGEVIEPGGKKRKTLVDGVPGQNRRGFNLKGRGSRVASASGVSTPMTGGESGRTSPGGDEEDEEEIEETTTQLVNPPPGKEVFTYHTPTAPPSLLPTKKYCDITGLHANYTDPRTKLRYKGLDVWHVVRGLGPGGDQAYLALRGAQTHLK</sequence>
<comment type="caution">
    <text evidence="7">The sequence shown here is derived from an EMBL/GenBank/DDBJ whole genome shotgun (WGS) entry which is preliminary data.</text>
</comment>
<feature type="compositionally biased region" description="Low complexity" evidence="5">
    <location>
        <begin position="28"/>
        <end position="43"/>
    </location>
</feature>
<feature type="domain" description="Vps72/YL1 C-terminal" evidence="6">
    <location>
        <begin position="234"/>
        <end position="263"/>
    </location>
</feature>
<keyword evidence="3" id="KW-0804">Transcription</keyword>
<accession>A0AAD9CXX7</accession>
<dbReference type="GO" id="GO:0006338">
    <property type="term" value="P:chromatin remodeling"/>
    <property type="evidence" value="ECO:0007669"/>
    <property type="project" value="InterPro"/>
</dbReference>
<dbReference type="AlphaFoldDB" id="A0AAD9CXX7"/>
<dbReference type="PANTHER" id="PTHR31200:SF1">
    <property type="entry name" value="INO80 COMPLEX SUBUNIT C"/>
    <property type="match status" value="1"/>
</dbReference>
<reference evidence="7" key="1">
    <citation type="submission" date="2023-02" db="EMBL/GenBank/DDBJ databases">
        <title>Identification and recombinant expression of a fungal hydrolase from Papiliotrema laurentii that hydrolyzes apple cutin and clears colloidal polyester polyurethane.</title>
        <authorList>
            <consortium name="DOE Joint Genome Institute"/>
            <person name="Roman V.A."/>
            <person name="Bojanowski C."/>
            <person name="Crable B.R."/>
            <person name="Wagner D.N."/>
            <person name="Hung C.S."/>
            <person name="Nadeau L.J."/>
            <person name="Schratz L."/>
            <person name="Haridas S."/>
            <person name="Pangilinan J."/>
            <person name="Lipzen A."/>
            <person name="Na H."/>
            <person name="Yan M."/>
            <person name="Ng V."/>
            <person name="Grigoriev I.V."/>
            <person name="Spatafora J.W."/>
            <person name="Barlow D."/>
            <person name="Biffinger J."/>
            <person name="Kelley-Loughnane N."/>
            <person name="Varaljay V.A."/>
            <person name="Crookes-Goodson W.J."/>
        </authorList>
    </citation>
    <scope>NUCLEOTIDE SEQUENCE</scope>
    <source>
        <strain evidence="7">5307AH</strain>
    </source>
</reference>
<feature type="region of interest" description="Disordered" evidence="5">
    <location>
        <begin position="146"/>
        <end position="214"/>
    </location>
</feature>
<keyword evidence="4" id="KW-0539">Nucleus</keyword>
<dbReference type="GO" id="GO:0031011">
    <property type="term" value="C:Ino80 complex"/>
    <property type="evidence" value="ECO:0007669"/>
    <property type="project" value="InterPro"/>
</dbReference>
<proteinExistence type="predicted"/>
<comment type="subcellular location">
    <subcellularLocation>
        <location evidence="1">Nucleus</location>
    </subcellularLocation>
</comment>
<evidence type="ECO:0000256" key="3">
    <source>
        <dbReference type="ARBA" id="ARBA00023163"/>
    </source>
</evidence>
<evidence type="ECO:0000313" key="8">
    <source>
        <dbReference type="Proteomes" id="UP001182556"/>
    </source>
</evidence>
<feature type="compositionally biased region" description="Acidic residues" evidence="5">
    <location>
        <begin position="193"/>
        <end position="203"/>
    </location>
</feature>
<evidence type="ECO:0000313" key="7">
    <source>
        <dbReference type="EMBL" id="KAK1924136.1"/>
    </source>
</evidence>
<keyword evidence="2" id="KW-0805">Transcription regulation</keyword>
<dbReference type="PANTHER" id="PTHR31200">
    <property type="entry name" value="INO80 COMPLEX SUBUNIT C"/>
    <property type="match status" value="1"/>
</dbReference>
<protein>
    <recommendedName>
        <fullName evidence="6">Vps72/YL1 C-terminal domain-containing protein</fullName>
    </recommendedName>
</protein>
<organism evidence="7 8">
    <name type="scientific">Papiliotrema laurentii</name>
    <name type="common">Cryptococcus laurentii</name>
    <dbReference type="NCBI Taxonomy" id="5418"/>
    <lineage>
        <taxon>Eukaryota</taxon>
        <taxon>Fungi</taxon>
        <taxon>Dikarya</taxon>
        <taxon>Basidiomycota</taxon>
        <taxon>Agaricomycotina</taxon>
        <taxon>Tremellomycetes</taxon>
        <taxon>Tremellales</taxon>
        <taxon>Rhynchogastremaceae</taxon>
        <taxon>Papiliotrema</taxon>
    </lineage>
</organism>
<dbReference type="EMBL" id="JAODAN010000005">
    <property type="protein sequence ID" value="KAK1924136.1"/>
    <property type="molecule type" value="Genomic_DNA"/>
</dbReference>
<evidence type="ECO:0000256" key="5">
    <source>
        <dbReference type="SAM" id="MobiDB-lite"/>
    </source>
</evidence>
<evidence type="ECO:0000256" key="2">
    <source>
        <dbReference type="ARBA" id="ARBA00023015"/>
    </source>
</evidence>
<evidence type="ECO:0000259" key="6">
    <source>
        <dbReference type="SMART" id="SM00993"/>
    </source>
</evidence>
<dbReference type="Pfam" id="PF08265">
    <property type="entry name" value="YL1_C"/>
    <property type="match status" value="1"/>
</dbReference>
<evidence type="ECO:0000256" key="1">
    <source>
        <dbReference type="ARBA" id="ARBA00004123"/>
    </source>
</evidence>
<evidence type="ECO:0000256" key="4">
    <source>
        <dbReference type="ARBA" id="ARBA00023242"/>
    </source>
</evidence>
<dbReference type="InterPro" id="IPR029525">
    <property type="entry name" value="INO80C/Ies6"/>
</dbReference>
<gene>
    <name evidence="7" type="ORF">DB88DRAFT_546199</name>
</gene>
<dbReference type="Proteomes" id="UP001182556">
    <property type="component" value="Unassembled WGS sequence"/>
</dbReference>
<keyword evidence="8" id="KW-1185">Reference proteome</keyword>
<dbReference type="SMART" id="SM00993">
    <property type="entry name" value="YL1_C"/>
    <property type="match status" value="1"/>
</dbReference>
<name>A0AAD9CXX7_PAPLA</name>